<dbReference type="PANTHER" id="PTHR10380:SF173">
    <property type="entry name" value="CUTICULAR PROTEIN 47EF, ISOFORM C-RELATED"/>
    <property type="match status" value="1"/>
</dbReference>
<evidence type="ECO:0000313" key="5">
    <source>
        <dbReference type="Proteomes" id="UP000821866"/>
    </source>
</evidence>
<dbReference type="PROSITE" id="PS51155">
    <property type="entry name" value="CHIT_BIND_RR_2"/>
    <property type="match status" value="1"/>
</dbReference>
<accession>A0A9J6CZH2</accession>
<sequence>MRSLITQLQGLFVYLVVECDALHNHQPNQAGYLGAGYTSYADSSVAASYGGYEAYASFHTEKGDSDNAKTGSYDYKDANGLFRRVNYVTDAYGFRVTVDTNEPGTVPGASAGAVFNAAPVVPLVPSSSGQSQAPAPYGTQPAAEYLAGGYGGYSGYRYNLYAGAA</sequence>
<dbReference type="Proteomes" id="UP000821866">
    <property type="component" value="Unassembled WGS sequence"/>
</dbReference>
<dbReference type="InterPro" id="IPR050468">
    <property type="entry name" value="Cuticle_Struct_Prot"/>
</dbReference>
<dbReference type="GO" id="GO:0008010">
    <property type="term" value="F:structural constituent of chitin-based larval cuticle"/>
    <property type="evidence" value="ECO:0007669"/>
    <property type="project" value="TreeGrafter"/>
</dbReference>
<dbReference type="Pfam" id="PF00379">
    <property type="entry name" value="Chitin_bind_4"/>
    <property type="match status" value="1"/>
</dbReference>
<keyword evidence="3" id="KW-0732">Signal</keyword>
<organism evidence="4 5">
    <name type="scientific">Rhipicephalus microplus</name>
    <name type="common">Cattle tick</name>
    <name type="synonym">Boophilus microplus</name>
    <dbReference type="NCBI Taxonomy" id="6941"/>
    <lineage>
        <taxon>Eukaryota</taxon>
        <taxon>Metazoa</taxon>
        <taxon>Ecdysozoa</taxon>
        <taxon>Arthropoda</taxon>
        <taxon>Chelicerata</taxon>
        <taxon>Arachnida</taxon>
        <taxon>Acari</taxon>
        <taxon>Parasitiformes</taxon>
        <taxon>Ixodida</taxon>
        <taxon>Ixodoidea</taxon>
        <taxon>Ixodidae</taxon>
        <taxon>Rhipicephalinae</taxon>
        <taxon>Rhipicephalus</taxon>
        <taxon>Boophilus</taxon>
    </lineage>
</organism>
<dbReference type="VEuPathDB" id="VectorBase:LOC119185442"/>
<dbReference type="AlphaFoldDB" id="A0A9J6CZH2"/>
<evidence type="ECO:0000256" key="1">
    <source>
        <dbReference type="ARBA" id="ARBA00022460"/>
    </source>
</evidence>
<evidence type="ECO:0000256" key="3">
    <source>
        <dbReference type="SAM" id="SignalP"/>
    </source>
</evidence>
<dbReference type="GO" id="GO:0062129">
    <property type="term" value="C:chitin-based extracellular matrix"/>
    <property type="evidence" value="ECO:0007669"/>
    <property type="project" value="TreeGrafter"/>
</dbReference>
<evidence type="ECO:0008006" key="6">
    <source>
        <dbReference type="Google" id="ProtNLM"/>
    </source>
</evidence>
<feature type="chain" id="PRO_5039955362" description="Cuticle protein" evidence="3">
    <location>
        <begin position="22"/>
        <end position="165"/>
    </location>
</feature>
<evidence type="ECO:0000256" key="2">
    <source>
        <dbReference type="PROSITE-ProRule" id="PRU00497"/>
    </source>
</evidence>
<evidence type="ECO:0000313" key="4">
    <source>
        <dbReference type="EMBL" id="KAH7964024.1"/>
    </source>
</evidence>
<dbReference type="EMBL" id="JABSTU010004328">
    <property type="protein sequence ID" value="KAH7964024.1"/>
    <property type="molecule type" value="Genomic_DNA"/>
</dbReference>
<comment type="caution">
    <text evidence="4">The sequence shown here is derived from an EMBL/GenBank/DDBJ whole genome shotgun (WGS) entry which is preliminary data.</text>
</comment>
<name>A0A9J6CZH2_RHIMP</name>
<reference evidence="4" key="2">
    <citation type="submission" date="2021-09" db="EMBL/GenBank/DDBJ databases">
        <authorList>
            <person name="Jia N."/>
            <person name="Wang J."/>
            <person name="Shi W."/>
            <person name="Du L."/>
            <person name="Sun Y."/>
            <person name="Zhan W."/>
            <person name="Jiang J."/>
            <person name="Wang Q."/>
            <person name="Zhang B."/>
            <person name="Ji P."/>
            <person name="Sakyi L.B."/>
            <person name="Cui X."/>
            <person name="Yuan T."/>
            <person name="Jiang B."/>
            <person name="Yang W."/>
            <person name="Lam T.T.-Y."/>
            <person name="Chang Q."/>
            <person name="Ding S."/>
            <person name="Wang X."/>
            <person name="Zhu J."/>
            <person name="Ruan X."/>
            <person name="Zhao L."/>
            <person name="Wei J."/>
            <person name="Que T."/>
            <person name="Du C."/>
            <person name="Cheng J."/>
            <person name="Dai P."/>
            <person name="Han X."/>
            <person name="Huang E."/>
            <person name="Gao Y."/>
            <person name="Liu J."/>
            <person name="Shao H."/>
            <person name="Ye R."/>
            <person name="Li L."/>
            <person name="Wei W."/>
            <person name="Wang X."/>
            <person name="Wang C."/>
            <person name="Huo Q."/>
            <person name="Li W."/>
            <person name="Guo W."/>
            <person name="Chen H."/>
            <person name="Chen S."/>
            <person name="Zhou L."/>
            <person name="Zhou L."/>
            <person name="Ni X."/>
            <person name="Tian J."/>
            <person name="Zhou Y."/>
            <person name="Sheng Y."/>
            <person name="Liu T."/>
            <person name="Pan Y."/>
            <person name="Xia L."/>
            <person name="Li J."/>
            <person name="Zhao F."/>
            <person name="Cao W."/>
        </authorList>
    </citation>
    <scope>NUCLEOTIDE SEQUENCE</scope>
    <source>
        <strain evidence="4">Rmic-2018</strain>
        <tissue evidence="4">Larvae</tissue>
    </source>
</reference>
<dbReference type="PANTHER" id="PTHR10380">
    <property type="entry name" value="CUTICLE PROTEIN"/>
    <property type="match status" value="1"/>
</dbReference>
<reference evidence="4" key="1">
    <citation type="journal article" date="2020" name="Cell">
        <title>Large-Scale Comparative Analyses of Tick Genomes Elucidate Their Genetic Diversity and Vector Capacities.</title>
        <authorList>
            <consortium name="Tick Genome and Microbiome Consortium (TIGMIC)"/>
            <person name="Jia N."/>
            <person name="Wang J."/>
            <person name="Shi W."/>
            <person name="Du L."/>
            <person name="Sun Y."/>
            <person name="Zhan W."/>
            <person name="Jiang J.F."/>
            <person name="Wang Q."/>
            <person name="Zhang B."/>
            <person name="Ji P."/>
            <person name="Bell-Sakyi L."/>
            <person name="Cui X.M."/>
            <person name="Yuan T.T."/>
            <person name="Jiang B.G."/>
            <person name="Yang W.F."/>
            <person name="Lam T.T."/>
            <person name="Chang Q.C."/>
            <person name="Ding S.J."/>
            <person name="Wang X.J."/>
            <person name="Zhu J.G."/>
            <person name="Ruan X.D."/>
            <person name="Zhao L."/>
            <person name="Wei J.T."/>
            <person name="Ye R.Z."/>
            <person name="Que T.C."/>
            <person name="Du C.H."/>
            <person name="Zhou Y.H."/>
            <person name="Cheng J.X."/>
            <person name="Dai P.F."/>
            <person name="Guo W.B."/>
            <person name="Han X.H."/>
            <person name="Huang E.J."/>
            <person name="Li L.F."/>
            <person name="Wei W."/>
            <person name="Gao Y.C."/>
            <person name="Liu J.Z."/>
            <person name="Shao H.Z."/>
            <person name="Wang X."/>
            <person name="Wang C.C."/>
            <person name="Yang T.C."/>
            <person name="Huo Q.B."/>
            <person name="Li W."/>
            <person name="Chen H.Y."/>
            <person name="Chen S.E."/>
            <person name="Zhou L.G."/>
            <person name="Ni X.B."/>
            <person name="Tian J.H."/>
            <person name="Sheng Y."/>
            <person name="Liu T."/>
            <person name="Pan Y.S."/>
            <person name="Xia L.Y."/>
            <person name="Li J."/>
            <person name="Zhao F."/>
            <person name="Cao W.C."/>
        </authorList>
    </citation>
    <scope>NUCLEOTIDE SEQUENCE</scope>
    <source>
        <strain evidence="4">Rmic-2018</strain>
    </source>
</reference>
<gene>
    <name evidence="4" type="ORF">HPB51_027736</name>
</gene>
<keyword evidence="1 2" id="KW-0193">Cuticle</keyword>
<keyword evidence="5" id="KW-1185">Reference proteome</keyword>
<proteinExistence type="predicted"/>
<dbReference type="InterPro" id="IPR000618">
    <property type="entry name" value="Insect_cuticle"/>
</dbReference>
<protein>
    <recommendedName>
        <fullName evidence="6">Cuticle protein</fullName>
    </recommendedName>
</protein>
<feature type="signal peptide" evidence="3">
    <location>
        <begin position="1"/>
        <end position="21"/>
    </location>
</feature>